<evidence type="ECO:0000313" key="1">
    <source>
        <dbReference type="EMBL" id="KAJ7776398.1"/>
    </source>
</evidence>
<organism evidence="1 2">
    <name type="scientific">Mycena metata</name>
    <dbReference type="NCBI Taxonomy" id="1033252"/>
    <lineage>
        <taxon>Eukaryota</taxon>
        <taxon>Fungi</taxon>
        <taxon>Dikarya</taxon>
        <taxon>Basidiomycota</taxon>
        <taxon>Agaricomycotina</taxon>
        <taxon>Agaricomycetes</taxon>
        <taxon>Agaricomycetidae</taxon>
        <taxon>Agaricales</taxon>
        <taxon>Marasmiineae</taxon>
        <taxon>Mycenaceae</taxon>
        <taxon>Mycena</taxon>
    </lineage>
</organism>
<gene>
    <name evidence="1" type="ORF">B0H16DRAFT_1449830</name>
</gene>
<accession>A0AAD7NVB4</accession>
<keyword evidence="2" id="KW-1185">Reference proteome</keyword>
<evidence type="ECO:0000313" key="2">
    <source>
        <dbReference type="Proteomes" id="UP001215598"/>
    </source>
</evidence>
<protein>
    <submittedName>
        <fullName evidence="1">Uncharacterized protein</fullName>
    </submittedName>
</protein>
<dbReference type="Proteomes" id="UP001215598">
    <property type="component" value="Unassembled WGS sequence"/>
</dbReference>
<dbReference type="EMBL" id="JARKIB010000009">
    <property type="protein sequence ID" value="KAJ7776398.1"/>
    <property type="molecule type" value="Genomic_DNA"/>
</dbReference>
<reference evidence="1" key="1">
    <citation type="submission" date="2023-03" db="EMBL/GenBank/DDBJ databases">
        <title>Massive genome expansion in bonnet fungi (Mycena s.s.) driven by repeated elements and novel gene families across ecological guilds.</title>
        <authorList>
            <consortium name="Lawrence Berkeley National Laboratory"/>
            <person name="Harder C.B."/>
            <person name="Miyauchi S."/>
            <person name="Viragh M."/>
            <person name="Kuo A."/>
            <person name="Thoen E."/>
            <person name="Andreopoulos B."/>
            <person name="Lu D."/>
            <person name="Skrede I."/>
            <person name="Drula E."/>
            <person name="Henrissat B."/>
            <person name="Morin E."/>
            <person name="Kohler A."/>
            <person name="Barry K."/>
            <person name="LaButti K."/>
            <person name="Morin E."/>
            <person name="Salamov A."/>
            <person name="Lipzen A."/>
            <person name="Mereny Z."/>
            <person name="Hegedus B."/>
            <person name="Baldrian P."/>
            <person name="Stursova M."/>
            <person name="Weitz H."/>
            <person name="Taylor A."/>
            <person name="Grigoriev I.V."/>
            <person name="Nagy L.G."/>
            <person name="Martin F."/>
            <person name="Kauserud H."/>
        </authorList>
    </citation>
    <scope>NUCLEOTIDE SEQUENCE</scope>
    <source>
        <strain evidence="1">CBHHK182m</strain>
    </source>
</reference>
<name>A0AAD7NVB4_9AGAR</name>
<sequence>MESRRERTGFPDSTRFRALREYRPSPVYWWGSEQGGDRRTTEWSGREAIGILVTFVHSHDEEVSLESRQPVDGLGMCNIQQETWRGRVSAEHVAPARTLQLEGGHSVAANAEQLVARVFRSMVRKGVVEAVD</sequence>
<proteinExistence type="predicted"/>
<comment type="caution">
    <text evidence="1">The sequence shown here is derived from an EMBL/GenBank/DDBJ whole genome shotgun (WGS) entry which is preliminary data.</text>
</comment>
<dbReference type="AlphaFoldDB" id="A0AAD7NVB4"/>